<feature type="transmembrane region" description="Helical" evidence="9">
    <location>
        <begin position="301"/>
        <end position="323"/>
    </location>
</feature>
<dbReference type="PANTHER" id="PTHR42751:SF3">
    <property type="entry name" value="SODIUM_GLUTAMATE SYMPORTER"/>
    <property type="match status" value="1"/>
</dbReference>
<dbReference type="RefSeq" id="WP_126758492.1">
    <property type="nucleotide sequence ID" value="NZ_PIPZ01000001.1"/>
</dbReference>
<dbReference type="InterPro" id="IPR036291">
    <property type="entry name" value="NAD(P)-bd_dom_sf"/>
</dbReference>
<feature type="domain" description="Cation/H+ exchanger transmembrane" evidence="10">
    <location>
        <begin position="26"/>
        <end position="378"/>
    </location>
</feature>
<feature type="transmembrane region" description="Helical" evidence="9">
    <location>
        <begin position="65"/>
        <end position="84"/>
    </location>
</feature>
<keyword evidence="6 9" id="KW-1133">Transmembrane helix</keyword>
<keyword evidence="3" id="KW-0813">Transport</keyword>
<gene>
    <name evidence="12" type="ORF">CWI76_00810</name>
</gene>
<dbReference type="Gene3D" id="3.40.50.720">
    <property type="entry name" value="NAD(P)-binding Rossmann-like Domain"/>
    <property type="match status" value="1"/>
</dbReference>
<dbReference type="GO" id="GO:0015297">
    <property type="term" value="F:antiporter activity"/>
    <property type="evidence" value="ECO:0007669"/>
    <property type="project" value="UniProtKB-KW"/>
</dbReference>
<evidence type="ECO:0000256" key="8">
    <source>
        <dbReference type="ARBA" id="ARBA00023136"/>
    </source>
</evidence>
<feature type="domain" description="RCK N-terminal" evidence="11">
    <location>
        <begin position="425"/>
        <end position="540"/>
    </location>
</feature>
<organism evidence="12 13">
    <name type="scientific">Pseudidiomarina marina</name>
    <dbReference type="NCBI Taxonomy" id="502366"/>
    <lineage>
        <taxon>Bacteria</taxon>
        <taxon>Pseudomonadati</taxon>
        <taxon>Pseudomonadota</taxon>
        <taxon>Gammaproteobacteria</taxon>
        <taxon>Alteromonadales</taxon>
        <taxon>Idiomarinaceae</taxon>
        <taxon>Pseudidiomarina</taxon>
    </lineage>
</organism>
<evidence type="ECO:0000256" key="2">
    <source>
        <dbReference type="ARBA" id="ARBA00005551"/>
    </source>
</evidence>
<feature type="transmembrane region" description="Helical" evidence="9">
    <location>
        <begin position="157"/>
        <end position="176"/>
    </location>
</feature>
<evidence type="ECO:0000313" key="13">
    <source>
        <dbReference type="Proteomes" id="UP000288127"/>
    </source>
</evidence>
<evidence type="ECO:0000256" key="6">
    <source>
        <dbReference type="ARBA" id="ARBA00022989"/>
    </source>
</evidence>
<evidence type="ECO:0000256" key="3">
    <source>
        <dbReference type="ARBA" id="ARBA00022448"/>
    </source>
</evidence>
<comment type="caution">
    <text evidence="12">The sequence shown here is derived from an EMBL/GenBank/DDBJ whole genome shotgun (WGS) entry which is preliminary data.</text>
</comment>
<dbReference type="InterPro" id="IPR038770">
    <property type="entry name" value="Na+/solute_symporter_sf"/>
</dbReference>
<comment type="similarity">
    <text evidence="2">Belongs to the monovalent cation:proton antiporter 2 (CPA2) transporter (TC 2.A.37) family.</text>
</comment>
<dbReference type="InterPro" id="IPR006153">
    <property type="entry name" value="Cation/H_exchanger_TM"/>
</dbReference>
<dbReference type="Pfam" id="PF00999">
    <property type="entry name" value="Na_H_Exchanger"/>
    <property type="match status" value="1"/>
</dbReference>
<feature type="transmembrane region" description="Helical" evidence="9">
    <location>
        <begin position="188"/>
        <end position="214"/>
    </location>
</feature>
<feature type="transmembrane region" description="Helical" evidence="9">
    <location>
        <begin position="125"/>
        <end position="145"/>
    </location>
</feature>
<feature type="transmembrane region" description="Helical" evidence="9">
    <location>
        <begin position="364"/>
        <end position="385"/>
    </location>
</feature>
<feature type="transmembrane region" description="Helical" evidence="9">
    <location>
        <begin position="15"/>
        <end position="33"/>
    </location>
</feature>
<name>A0A432YIS3_9GAMM</name>
<evidence type="ECO:0000259" key="11">
    <source>
        <dbReference type="Pfam" id="PF02254"/>
    </source>
</evidence>
<feature type="transmembrane region" description="Helical" evidence="9">
    <location>
        <begin position="96"/>
        <end position="119"/>
    </location>
</feature>
<dbReference type="Pfam" id="PF02254">
    <property type="entry name" value="TrkA_N"/>
    <property type="match status" value="1"/>
</dbReference>
<evidence type="ECO:0000256" key="5">
    <source>
        <dbReference type="ARBA" id="ARBA00022692"/>
    </source>
</evidence>
<feature type="transmembrane region" description="Helical" evidence="9">
    <location>
        <begin position="335"/>
        <end position="358"/>
    </location>
</feature>
<proteinExistence type="inferred from homology"/>
<dbReference type="Proteomes" id="UP000288127">
    <property type="component" value="Unassembled WGS sequence"/>
</dbReference>
<reference evidence="13" key="1">
    <citation type="journal article" date="2018" name="Front. Microbiol.">
        <title>Genome-Based Analysis Reveals the Taxonomy and Diversity of the Family Idiomarinaceae.</title>
        <authorList>
            <person name="Liu Y."/>
            <person name="Lai Q."/>
            <person name="Shao Z."/>
        </authorList>
    </citation>
    <scope>NUCLEOTIDE SEQUENCE [LARGE SCALE GENOMIC DNA]</scope>
    <source>
        <strain evidence="13">PIM1</strain>
    </source>
</reference>
<evidence type="ECO:0000256" key="9">
    <source>
        <dbReference type="SAM" id="Phobius"/>
    </source>
</evidence>
<evidence type="ECO:0000313" key="12">
    <source>
        <dbReference type="EMBL" id="RUO60852.1"/>
    </source>
</evidence>
<accession>A0A432YIS3</accession>
<dbReference type="EMBL" id="PIPZ01000001">
    <property type="protein sequence ID" value="RUO60852.1"/>
    <property type="molecule type" value="Genomic_DNA"/>
</dbReference>
<dbReference type="PANTHER" id="PTHR42751">
    <property type="entry name" value="SODIUM/HYDROGEN EXCHANGER FAMILY/TRKA DOMAIN PROTEIN"/>
    <property type="match status" value="1"/>
</dbReference>
<evidence type="ECO:0000256" key="1">
    <source>
        <dbReference type="ARBA" id="ARBA00004141"/>
    </source>
</evidence>
<keyword evidence="7" id="KW-0406">Ion transport</keyword>
<comment type="subcellular location">
    <subcellularLocation>
        <location evidence="1">Membrane</location>
        <topology evidence="1">Multi-pass membrane protein</topology>
    </subcellularLocation>
</comment>
<dbReference type="Gene3D" id="1.20.1530.20">
    <property type="match status" value="1"/>
</dbReference>
<dbReference type="GO" id="GO:0016020">
    <property type="term" value="C:membrane"/>
    <property type="evidence" value="ECO:0007669"/>
    <property type="project" value="UniProtKB-SubCell"/>
</dbReference>
<protein>
    <submittedName>
        <fullName evidence="12">Sodium:proton exchanger</fullName>
    </submittedName>
</protein>
<keyword evidence="8 9" id="KW-0472">Membrane</keyword>
<dbReference type="AlphaFoldDB" id="A0A432YIS3"/>
<feature type="transmembrane region" description="Helical" evidence="9">
    <location>
        <begin position="40"/>
        <end position="59"/>
    </location>
</feature>
<keyword evidence="13" id="KW-1185">Reference proteome</keyword>
<keyword evidence="5 9" id="KW-0812">Transmembrane</keyword>
<dbReference type="GO" id="GO:0006813">
    <property type="term" value="P:potassium ion transport"/>
    <property type="evidence" value="ECO:0007669"/>
    <property type="project" value="InterPro"/>
</dbReference>
<evidence type="ECO:0000256" key="4">
    <source>
        <dbReference type="ARBA" id="ARBA00022449"/>
    </source>
</evidence>
<keyword evidence="4" id="KW-0050">Antiport</keyword>
<dbReference type="InterPro" id="IPR003148">
    <property type="entry name" value="RCK_N"/>
</dbReference>
<dbReference type="SUPFAM" id="SSF51735">
    <property type="entry name" value="NAD(P)-binding Rossmann-fold domains"/>
    <property type="match status" value="1"/>
</dbReference>
<evidence type="ECO:0000259" key="10">
    <source>
        <dbReference type="Pfam" id="PF00999"/>
    </source>
</evidence>
<dbReference type="GO" id="GO:1902600">
    <property type="term" value="P:proton transmembrane transport"/>
    <property type="evidence" value="ECO:0007669"/>
    <property type="project" value="InterPro"/>
</dbReference>
<feature type="transmembrane region" description="Helical" evidence="9">
    <location>
        <begin position="226"/>
        <end position="246"/>
    </location>
</feature>
<dbReference type="OrthoDB" id="9781411at2"/>
<sequence length="560" mass="60532">MRWFVSTAGVNVLDIYAEFTLLLVIACGLGLIGMLLKQPLIVAFIVAGIVVGPSALDLVNHHAPIALLASVGITVLLFVVGLKLDLHLIRHLGPVALATGLGQLLFTIVFGWGLGLVLGLEMIEAIYVAVALTFSSTIIVVKLLADKREIDSLHGRIAMGFLIVQDIAVVIAMMAMGSGGAAAADAGVFLIIAEIAMKLIIAIILVGLAMKFMLPYLLKQVGKSQELLLLFAIAWGTLLAASGEYFGFSKEVGAFLAGFSLASTSYREAIGARLTSLRDFLLLFFFIELGSALDMTTLGDAIAPAIVLSVFVLIGNPLIVMAIMGYMGYRKRTGFMAGLTVAQISEFSIIFIAMGISLGHIPQSALGLVTLVGLVTIAASTYMILYSRQLYNVFEPYLDVFERHKPFREIADTQSPDEIDYKGQVIVFGAGRYGEKYALKLADNNIRVIAVDFDPDVTRSLHHPNITMRYGDASDQEFIDSLPLSSAHAVVCTIPDIETQLMLIDALKQHKFKGKIVITAHQPGTRKELNQAGVDEIFVPLHDAADHAAEKMLEEIRKRA</sequence>
<evidence type="ECO:0000256" key="7">
    <source>
        <dbReference type="ARBA" id="ARBA00023065"/>
    </source>
</evidence>